<dbReference type="Gene3D" id="4.10.1060.10">
    <property type="entry name" value="Zinc finger, RanBP2-type"/>
    <property type="match status" value="3"/>
</dbReference>
<dbReference type="PANTHER" id="PTHR23111">
    <property type="entry name" value="ZINC FINGER PROTEIN"/>
    <property type="match status" value="1"/>
</dbReference>
<reference evidence="6" key="2">
    <citation type="journal article" date="2022" name="Hortic Res">
        <title>The genome of Dioscorea zingiberensis sheds light on the biosynthesis, origin and evolution of the medicinally important diosgenin saponins.</title>
        <authorList>
            <person name="Li Y."/>
            <person name="Tan C."/>
            <person name="Li Z."/>
            <person name="Guo J."/>
            <person name="Li S."/>
            <person name="Chen X."/>
            <person name="Wang C."/>
            <person name="Dai X."/>
            <person name="Yang H."/>
            <person name="Song W."/>
            <person name="Hou L."/>
            <person name="Xu J."/>
            <person name="Tong Z."/>
            <person name="Xu A."/>
            <person name="Yuan X."/>
            <person name="Wang W."/>
            <person name="Yang Q."/>
            <person name="Chen L."/>
            <person name="Sun Z."/>
            <person name="Wang K."/>
            <person name="Pan B."/>
            <person name="Chen J."/>
            <person name="Bao Y."/>
            <person name="Liu F."/>
            <person name="Qi X."/>
            <person name="Gang D.R."/>
            <person name="Wen J."/>
            <person name="Li J."/>
        </authorList>
    </citation>
    <scope>NUCLEOTIDE SEQUENCE</scope>
    <source>
        <strain evidence="6">Dzin_1.0</strain>
    </source>
</reference>
<name>A0A9D5D703_9LILI</name>
<dbReference type="PROSITE" id="PS01358">
    <property type="entry name" value="ZF_RANBP2_1"/>
    <property type="match status" value="2"/>
</dbReference>
<reference evidence="6" key="1">
    <citation type="submission" date="2021-03" db="EMBL/GenBank/DDBJ databases">
        <authorList>
            <person name="Li Z."/>
            <person name="Yang C."/>
        </authorList>
    </citation>
    <scope>NUCLEOTIDE SEQUENCE</scope>
    <source>
        <strain evidence="6">Dzin_1.0</strain>
        <tissue evidence="6">Leaf</tissue>
    </source>
</reference>
<evidence type="ECO:0000256" key="1">
    <source>
        <dbReference type="ARBA" id="ARBA00022723"/>
    </source>
</evidence>
<dbReference type="Pfam" id="PF00641">
    <property type="entry name" value="Zn_ribbon_RanBP"/>
    <property type="match status" value="3"/>
</dbReference>
<dbReference type="GO" id="GO:0008270">
    <property type="term" value="F:zinc ion binding"/>
    <property type="evidence" value="ECO:0007669"/>
    <property type="project" value="UniProtKB-KW"/>
</dbReference>
<dbReference type="OrthoDB" id="448399at2759"/>
<evidence type="ECO:0000313" key="6">
    <source>
        <dbReference type="EMBL" id="KAJ0985674.1"/>
    </source>
</evidence>
<dbReference type="FunFam" id="4.10.1060.10:FF:000023">
    <property type="entry name" value="Ran-binding zinc finger protein"/>
    <property type="match status" value="1"/>
</dbReference>
<sequence>MSRYLGDWDCRSCQHLNFSRRDTCQRCGEPKIGGGGARVGSNSSDAKPGDWYCMCGTHNFASRPNCFTCGTYKTGCVVAAGEFDGYVYTGVPAGWKSGDWICTMPGCNEHNYASRKECFRCNTPRDCYGKQLQYL</sequence>
<organism evidence="6 7">
    <name type="scientific">Dioscorea zingiberensis</name>
    <dbReference type="NCBI Taxonomy" id="325984"/>
    <lineage>
        <taxon>Eukaryota</taxon>
        <taxon>Viridiplantae</taxon>
        <taxon>Streptophyta</taxon>
        <taxon>Embryophyta</taxon>
        <taxon>Tracheophyta</taxon>
        <taxon>Spermatophyta</taxon>
        <taxon>Magnoliopsida</taxon>
        <taxon>Liliopsida</taxon>
        <taxon>Dioscoreales</taxon>
        <taxon>Dioscoreaceae</taxon>
        <taxon>Dioscorea</taxon>
    </lineage>
</organism>
<dbReference type="PROSITE" id="PS50199">
    <property type="entry name" value="ZF_RANBP2_2"/>
    <property type="match status" value="3"/>
</dbReference>
<dbReference type="SUPFAM" id="SSF90209">
    <property type="entry name" value="Ran binding protein zinc finger-like"/>
    <property type="match status" value="3"/>
</dbReference>
<dbReference type="AlphaFoldDB" id="A0A9D5D703"/>
<protein>
    <recommendedName>
        <fullName evidence="5">RanBP2-type domain-containing protein</fullName>
    </recommendedName>
</protein>
<dbReference type="GO" id="GO:0005737">
    <property type="term" value="C:cytoplasm"/>
    <property type="evidence" value="ECO:0007669"/>
    <property type="project" value="TreeGrafter"/>
</dbReference>
<evidence type="ECO:0000256" key="4">
    <source>
        <dbReference type="PROSITE-ProRule" id="PRU00322"/>
    </source>
</evidence>
<gene>
    <name evidence="6" type="ORF">J5N97_004030</name>
</gene>
<keyword evidence="2 4" id="KW-0863">Zinc-finger</keyword>
<evidence type="ECO:0000313" key="7">
    <source>
        <dbReference type="Proteomes" id="UP001085076"/>
    </source>
</evidence>
<evidence type="ECO:0000256" key="2">
    <source>
        <dbReference type="ARBA" id="ARBA00022771"/>
    </source>
</evidence>
<evidence type="ECO:0000259" key="5">
    <source>
        <dbReference type="PROSITE" id="PS50199"/>
    </source>
</evidence>
<keyword evidence="3" id="KW-0862">Zinc</keyword>
<feature type="domain" description="RanBP2-type" evidence="5">
    <location>
        <begin position="96"/>
        <end position="127"/>
    </location>
</feature>
<keyword evidence="7" id="KW-1185">Reference proteome</keyword>
<dbReference type="SMART" id="SM00547">
    <property type="entry name" value="ZnF_RBZ"/>
    <property type="match status" value="3"/>
</dbReference>
<accession>A0A9D5D703</accession>
<comment type="caution">
    <text evidence="6">The sequence shown here is derived from an EMBL/GenBank/DDBJ whole genome shotgun (WGS) entry which is preliminary data.</text>
</comment>
<feature type="domain" description="RanBP2-type" evidence="5">
    <location>
        <begin position="4"/>
        <end position="33"/>
    </location>
</feature>
<feature type="domain" description="RanBP2-type" evidence="5">
    <location>
        <begin position="47"/>
        <end position="75"/>
    </location>
</feature>
<keyword evidence="1" id="KW-0479">Metal-binding</keyword>
<dbReference type="EMBL" id="JAGGNH010000001">
    <property type="protein sequence ID" value="KAJ0985674.1"/>
    <property type="molecule type" value="Genomic_DNA"/>
</dbReference>
<dbReference type="InterPro" id="IPR036443">
    <property type="entry name" value="Znf_RanBP2_sf"/>
</dbReference>
<dbReference type="PANTHER" id="PTHR23111:SF104">
    <property type="entry name" value="RANBP2-TYPE DOMAIN-CONTAINING PROTEIN"/>
    <property type="match status" value="1"/>
</dbReference>
<dbReference type="GO" id="GO:0003729">
    <property type="term" value="F:mRNA binding"/>
    <property type="evidence" value="ECO:0007669"/>
    <property type="project" value="TreeGrafter"/>
</dbReference>
<dbReference type="Proteomes" id="UP001085076">
    <property type="component" value="Miscellaneous, Linkage group lg01"/>
</dbReference>
<proteinExistence type="predicted"/>
<evidence type="ECO:0000256" key="3">
    <source>
        <dbReference type="ARBA" id="ARBA00022833"/>
    </source>
</evidence>
<dbReference type="InterPro" id="IPR001876">
    <property type="entry name" value="Znf_RanBP2"/>
</dbReference>